<feature type="domain" description="Putative Flp pilus-assembly TadG-like N-terminal" evidence="2">
    <location>
        <begin position="84"/>
        <end position="129"/>
    </location>
</feature>
<dbReference type="EMBL" id="BSUZ01000001">
    <property type="protein sequence ID" value="GMA88150.1"/>
    <property type="molecule type" value="Genomic_DNA"/>
</dbReference>
<evidence type="ECO:0000259" key="2">
    <source>
        <dbReference type="Pfam" id="PF13400"/>
    </source>
</evidence>
<organism evidence="3 4">
    <name type="scientific">Angustibacter aerolatus</name>
    <dbReference type="NCBI Taxonomy" id="1162965"/>
    <lineage>
        <taxon>Bacteria</taxon>
        <taxon>Bacillati</taxon>
        <taxon>Actinomycetota</taxon>
        <taxon>Actinomycetes</taxon>
        <taxon>Kineosporiales</taxon>
        <taxon>Kineosporiaceae</taxon>
    </lineage>
</organism>
<proteinExistence type="predicted"/>
<name>A0ABQ6JN14_9ACTN</name>
<reference evidence="4" key="1">
    <citation type="journal article" date="2019" name="Int. J. Syst. Evol. Microbiol.">
        <title>The Global Catalogue of Microorganisms (GCM) 10K type strain sequencing project: providing services to taxonomists for standard genome sequencing and annotation.</title>
        <authorList>
            <consortium name="The Broad Institute Genomics Platform"/>
            <consortium name="The Broad Institute Genome Sequencing Center for Infectious Disease"/>
            <person name="Wu L."/>
            <person name="Ma J."/>
        </authorList>
    </citation>
    <scope>NUCLEOTIDE SEQUENCE [LARGE SCALE GENOMIC DNA]</scope>
    <source>
        <strain evidence="4">NBRC 108730</strain>
    </source>
</reference>
<comment type="caution">
    <text evidence="3">The sequence shown here is derived from an EMBL/GenBank/DDBJ whole genome shotgun (WGS) entry which is preliminary data.</text>
</comment>
<keyword evidence="1" id="KW-1133">Transmembrane helix</keyword>
<gene>
    <name evidence="3" type="ORF">GCM10025868_34000</name>
</gene>
<sequence>MTMLYRIAAEGQTRLHVLRERPRDDRGQGTLEYVGIAVLIGVIMVALFKPEDGREGLEGRRGRLQEDLRARQAMTARTARREEGQITLPLLVLVLVLFACALGMFGFGEASDSRGKAQKAADASALAAAKYARDGMLAVVVVNGATFHGQWSALGSAVSAAACPAGAAYAEQNTASLTSCRYDPSQGTVTTGTRSKATAARHQQGTATAKADLHLPRCTLSYYTSSGYDHHEVVTCTASRGGTASVDYLNTAGYTVFQTSTLKQWQQVFRIRLVDDSGPF</sequence>
<accession>A0ABQ6JN14</accession>
<dbReference type="InterPro" id="IPR028087">
    <property type="entry name" value="Tad_N"/>
</dbReference>
<dbReference type="Pfam" id="PF13400">
    <property type="entry name" value="Tad"/>
    <property type="match status" value="1"/>
</dbReference>
<feature type="transmembrane region" description="Helical" evidence="1">
    <location>
        <begin position="30"/>
        <end position="48"/>
    </location>
</feature>
<protein>
    <recommendedName>
        <fullName evidence="2">Putative Flp pilus-assembly TadG-like N-terminal domain-containing protein</fullName>
    </recommendedName>
</protein>
<feature type="transmembrane region" description="Helical" evidence="1">
    <location>
        <begin position="86"/>
        <end position="107"/>
    </location>
</feature>
<evidence type="ECO:0000256" key="1">
    <source>
        <dbReference type="SAM" id="Phobius"/>
    </source>
</evidence>
<evidence type="ECO:0000313" key="3">
    <source>
        <dbReference type="EMBL" id="GMA88150.1"/>
    </source>
</evidence>
<keyword evidence="4" id="KW-1185">Reference proteome</keyword>
<keyword evidence="1" id="KW-0812">Transmembrane</keyword>
<keyword evidence="1" id="KW-0472">Membrane</keyword>
<dbReference type="Proteomes" id="UP001157017">
    <property type="component" value="Unassembled WGS sequence"/>
</dbReference>
<evidence type="ECO:0000313" key="4">
    <source>
        <dbReference type="Proteomes" id="UP001157017"/>
    </source>
</evidence>